<dbReference type="STRING" id="1288291.A0A059F1M3"/>
<keyword evidence="3" id="KW-0347">Helicase</keyword>
<dbReference type="InterPro" id="IPR050079">
    <property type="entry name" value="DEAD_box_RNA_helicase"/>
</dbReference>
<dbReference type="InterPro" id="IPR027417">
    <property type="entry name" value="P-loop_NTPase"/>
</dbReference>
<evidence type="ECO:0000256" key="6">
    <source>
        <dbReference type="SAM" id="MobiDB-lite"/>
    </source>
</evidence>
<dbReference type="InterPro" id="IPR011545">
    <property type="entry name" value="DEAD/DEAH_box_helicase_dom"/>
</dbReference>
<proteinExistence type="predicted"/>
<keyword evidence="5" id="KW-0694">RNA-binding</keyword>
<feature type="non-terminal residue" evidence="9">
    <location>
        <position position="1"/>
    </location>
</feature>
<feature type="domain" description="Helicase ATP-binding" evidence="7">
    <location>
        <begin position="34"/>
        <end position="191"/>
    </location>
</feature>
<feature type="domain" description="Helicase C-terminal" evidence="8">
    <location>
        <begin position="212"/>
        <end position="354"/>
    </location>
</feature>
<accession>A0A059F1M3</accession>
<keyword evidence="4" id="KW-0067">ATP-binding</keyword>
<evidence type="ECO:0000256" key="5">
    <source>
        <dbReference type="ARBA" id="ARBA00022884"/>
    </source>
</evidence>
<evidence type="ECO:0000259" key="8">
    <source>
        <dbReference type="PROSITE" id="PS51194"/>
    </source>
</evidence>
<evidence type="ECO:0000256" key="3">
    <source>
        <dbReference type="ARBA" id="ARBA00022806"/>
    </source>
</evidence>
<dbReference type="HOGENOM" id="CLU_003041_1_3_1"/>
<protein>
    <submittedName>
        <fullName evidence="9">Uncharacterized protein</fullName>
    </submittedName>
</protein>
<sequence length="485" mass="56443">MKFKGGSFKTLNLDSRLYHNIPFKNPTPIQRKTLPSLLMNQSIIGIARTGSGKSMAFLIPAVQKVLQGKKVLIIVPTRELVLQTHKNLLKLIYGLNIKVTLLYGGTAEKTLDNPDIIIGTVGRTRYTELIKIDFLVVDEVDKIFEEKTLKEDFAAIEEKLNKDKQTAYFSATLPEQFLHMISDFELIKVDDQINDNLQHFFFFVPNSEKEAALLFLLERIKEKTIIFVKTKYTVEYLAEILSKYEISTIYSSMDQECREISLNRFIKGATQILIVTDVAARGLDIPSLDVVINYNMCDTKVFLHRIGRVGRSGRFGKQYSLIAYKEVFNFYKIKEKFHLTDEIGSIPHDILDKYQILVDKMDLKDLRNRAFLGEQKAYRFNKVEELDNNYKSEIQNILPHSMFKRNDERERMILQIQGKFNKKEEARVEENIYKSKNYISYRPASNVYTDCVVNLGKDDLEKKRNLESKKESWKQRKSSIYGRKK</sequence>
<dbReference type="GO" id="GO:0003724">
    <property type="term" value="F:RNA helicase activity"/>
    <property type="evidence" value="ECO:0007669"/>
    <property type="project" value="TreeGrafter"/>
</dbReference>
<dbReference type="PANTHER" id="PTHR47959">
    <property type="entry name" value="ATP-DEPENDENT RNA HELICASE RHLE-RELATED"/>
    <property type="match status" value="1"/>
</dbReference>
<dbReference type="OrthoDB" id="2194948at2759"/>
<dbReference type="GO" id="GO:0003723">
    <property type="term" value="F:RNA binding"/>
    <property type="evidence" value="ECO:0007669"/>
    <property type="project" value="UniProtKB-KW"/>
</dbReference>
<keyword evidence="1" id="KW-0547">Nucleotide-binding</keyword>
<dbReference type="InterPro" id="IPR001650">
    <property type="entry name" value="Helicase_C-like"/>
</dbReference>
<dbReference type="PANTHER" id="PTHR47959:SF8">
    <property type="entry name" value="RNA HELICASE"/>
    <property type="match status" value="1"/>
</dbReference>
<dbReference type="SUPFAM" id="SSF52540">
    <property type="entry name" value="P-loop containing nucleoside triphosphate hydrolases"/>
    <property type="match status" value="1"/>
</dbReference>
<reference evidence="9 10" key="2">
    <citation type="submission" date="2014-03" db="EMBL/GenBank/DDBJ databases">
        <title>The Genome Sequence of Anncaliia algerae insect isolate PRA339.</title>
        <authorList>
            <consortium name="The Broad Institute Genome Sequencing Platform"/>
            <consortium name="The Broad Institute Genome Sequencing Center for Infectious Disease"/>
            <person name="Cuomo C."/>
            <person name="Becnel J."/>
            <person name="Sanscrainte N."/>
            <person name="Walker B."/>
            <person name="Young S.K."/>
            <person name="Zeng Q."/>
            <person name="Gargeya S."/>
            <person name="Fitzgerald M."/>
            <person name="Haas B."/>
            <person name="Abouelleil A."/>
            <person name="Alvarado L."/>
            <person name="Arachchi H.M."/>
            <person name="Berlin A.M."/>
            <person name="Chapman S.B."/>
            <person name="Dewar J."/>
            <person name="Goldberg J."/>
            <person name="Griggs A."/>
            <person name="Gujja S."/>
            <person name="Hansen M."/>
            <person name="Howarth C."/>
            <person name="Imamovic A."/>
            <person name="Larimer J."/>
            <person name="McCowan C."/>
            <person name="Murphy C."/>
            <person name="Neiman D."/>
            <person name="Pearson M."/>
            <person name="Priest M."/>
            <person name="Roberts A."/>
            <person name="Saif S."/>
            <person name="Shea T."/>
            <person name="Sisk P."/>
            <person name="Sykes S."/>
            <person name="Wortman J."/>
            <person name="Nusbaum C."/>
            <person name="Birren B."/>
        </authorList>
    </citation>
    <scope>NUCLEOTIDE SEQUENCE [LARGE SCALE GENOMIC DNA]</scope>
    <source>
        <strain evidence="9 10">PRA339</strain>
    </source>
</reference>
<dbReference type="AlphaFoldDB" id="A0A059F1M3"/>
<reference evidence="10" key="1">
    <citation type="submission" date="2013-02" db="EMBL/GenBank/DDBJ databases">
        <authorList>
            <consortium name="The Broad Institute Genome Sequencing Platform"/>
            <person name="Cuomo C."/>
            <person name="Becnel J."/>
            <person name="Sanscrainte N."/>
            <person name="Walker B."/>
            <person name="Young S.K."/>
            <person name="Zeng Q."/>
            <person name="Gargeya S."/>
            <person name="Fitzgerald M."/>
            <person name="Haas B."/>
            <person name="Abouelleil A."/>
            <person name="Alvarado L."/>
            <person name="Arachchi H.M."/>
            <person name="Berlin A.M."/>
            <person name="Chapman S.B."/>
            <person name="Dewar J."/>
            <person name="Goldberg J."/>
            <person name="Griggs A."/>
            <person name="Gujja S."/>
            <person name="Hansen M."/>
            <person name="Howarth C."/>
            <person name="Imamovic A."/>
            <person name="Larimer J."/>
            <person name="McCowan C."/>
            <person name="Murphy C."/>
            <person name="Neiman D."/>
            <person name="Pearson M."/>
            <person name="Priest M."/>
            <person name="Roberts A."/>
            <person name="Saif S."/>
            <person name="Shea T."/>
            <person name="Sisk P."/>
            <person name="Sykes S."/>
            <person name="Wortman J."/>
            <person name="Nusbaum C."/>
            <person name="Birren B."/>
        </authorList>
    </citation>
    <scope>NUCLEOTIDE SEQUENCE [LARGE SCALE GENOMIC DNA]</scope>
    <source>
        <strain evidence="10">PRA339</strain>
    </source>
</reference>
<dbReference type="GO" id="GO:0005524">
    <property type="term" value="F:ATP binding"/>
    <property type="evidence" value="ECO:0007669"/>
    <property type="project" value="UniProtKB-KW"/>
</dbReference>
<dbReference type="PROSITE" id="PS51194">
    <property type="entry name" value="HELICASE_CTER"/>
    <property type="match status" value="1"/>
</dbReference>
<dbReference type="Gene3D" id="3.40.50.300">
    <property type="entry name" value="P-loop containing nucleotide triphosphate hydrolases"/>
    <property type="match status" value="2"/>
</dbReference>
<dbReference type="GO" id="GO:0016787">
    <property type="term" value="F:hydrolase activity"/>
    <property type="evidence" value="ECO:0007669"/>
    <property type="project" value="UniProtKB-KW"/>
</dbReference>
<dbReference type="PROSITE" id="PS51192">
    <property type="entry name" value="HELICASE_ATP_BIND_1"/>
    <property type="match status" value="1"/>
</dbReference>
<dbReference type="CDD" id="cd18787">
    <property type="entry name" value="SF2_C_DEAD"/>
    <property type="match status" value="1"/>
</dbReference>
<evidence type="ECO:0000259" key="7">
    <source>
        <dbReference type="PROSITE" id="PS51192"/>
    </source>
</evidence>
<evidence type="ECO:0000313" key="10">
    <source>
        <dbReference type="Proteomes" id="UP000030655"/>
    </source>
</evidence>
<dbReference type="InterPro" id="IPR044742">
    <property type="entry name" value="DEAD/DEAH_RhlB"/>
</dbReference>
<organism evidence="9 10">
    <name type="scientific">Anncaliia algerae PRA339</name>
    <dbReference type="NCBI Taxonomy" id="1288291"/>
    <lineage>
        <taxon>Eukaryota</taxon>
        <taxon>Fungi</taxon>
        <taxon>Fungi incertae sedis</taxon>
        <taxon>Microsporidia</taxon>
        <taxon>Tubulinosematoidea</taxon>
        <taxon>Tubulinosematidae</taxon>
        <taxon>Anncaliia</taxon>
    </lineage>
</organism>
<evidence type="ECO:0000256" key="1">
    <source>
        <dbReference type="ARBA" id="ARBA00022741"/>
    </source>
</evidence>
<dbReference type="Pfam" id="PF00271">
    <property type="entry name" value="Helicase_C"/>
    <property type="match status" value="1"/>
</dbReference>
<dbReference type="Proteomes" id="UP000030655">
    <property type="component" value="Unassembled WGS sequence"/>
</dbReference>
<dbReference type="CDD" id="cd00268">
    <property type="entry name" value="DEADc"/>
    <property type="match status" value="1"/>
</dbReference>
<dbReference type="SMART" id="SM00490">
    <property type="entry name" value="HELICc"/>
    <property type="match status" value="1"/>
</dbReference>
<evidence type="ECO:0000256" key="4">
    <source>
        <dbReference type="ARBA" id="ARBA00022840"/>
    </source>
</evidence>
<gene>
    <name evidence="9" type="ORF">H312_01682</name>
</gene>
<dbReference type="GO" id="GO:0005829">
    <property type="term" value="C:cytosol"/>
    <property type="evidence" value="ECO:0007669"/>
    <property type="project" value="TreeGrafter"/>
</dbReference>
<name>A0A059F1M3_9MICR</name>
<dbReference type="VEuPathDB" id="MicrosporidiaDB:H312_01682"/>
<feature type="region of interest" description="Disordered" evidence="6">
    <location>
        <begin position="466"/>
        <end position="485"/>
    </location>
</feature>
<dbReference type="SMART" id="SM00487">
    <property type="entry name" value="DEXDc"/>
    <property type="match status" value="1"/>
</dbReference>
<keyword evidence="10" id="KW-1185">Reference proteome</keyword>
<dbReference type="InterPro" id="IPR014001">
    <property type="entry name" value="Helicase_ATP-bd"/>
</dbReference>
<evidence type="ECO:0000256" key="2">
    <source>
        <dbReference type="ARBA" id="ARBA00022801"/>
    </source>
</evidence>
<keyword evidence="2" id="KW-0378">Hydrolase</keyword>
<evidence type="ECO:0000313" key="9">
    <source>
        <dbReference type="EMBL" id="KCZ80909.1"/>
    </source>
</evidence>
<dbReference type="EMBL" id="KK365158">
    <property type="protein sequence ID" value="KCZ80909.1"/>
    <property type="molecule type" value="Genomic_DNA"/>
</dbReference>
<dbReference type="Pfam" id="PF00270">
    <property type="entry name" value="DEAD"/>
    <property type="match status" value="1"/>
</dbReference>